<evidence type="ECO:0000259" key="1">
    <source>
        <dbReference type="SMART" id="SM00966"/>
    </source>
</evidence>
<reference evidence="2 3" key="1">
    <citation type="submission" date="2021-05" db="EMBL/GenBank/DDBJ databases">
        <title>The draft genome of Geobacter luticola JCM 17780.</title>
        <authorList>
            <person name="Xu Z."/>
            <person name="Masuda Y."/>
            <person name="Itoh H."/>
            <person name="Senoo K."/>
        </authorList>
    </citation>
    <scope>NUCLEOTIDE SEQUENCE [LARGE SCALE GENOMIC DNA]</scope>
    <source>
        <strain evidence="2 3">JCM 17780</strain>
    </source>
</reference>
<dbReference type="InterPro" id="IPR007159">
    <property type="entry name" value="SpoVT-AbrB_dom"/>
</dbReference>
<proteinExistence type="predicted"/>
<organism evidence="2 3">
    <name type="scientific">Geomobilimonas luticola</name>
    <dbReference type="NCBI Taxonomy" id="1114878"/>
    <lineage>
        <taxon>Bacteria</taxon>
        <taxon>Pseudomonadati</taxon>
        <taxon>Thermodesulfobacteriota</taxon>
        <taxon>Desulfuromonadia</taxon>
        <taxon>Geobacterales</taxon>
        <taxon>Geobacteraceae</taxon>
        <taxon>Geomobilimonas</taxon>
    </lineage>
</organism>
<evidence type="ECO:0000313" key="3">
    <source>
        <dbReference type="Proteomes" id="UP000756860"/>
    </source>
</evidence>
<dbReference type="GO" id="GO:0003677">
    <property type="term" value="F:DNA binding"/>
    <property type="evidence" value="ECO:0007669"/>
    <property type="project" value="UniProtKB-KW"/>
</dbReference>
<keyword evidence="3" id="KW-1185">Reference proteome</keyword>
<evidence type="ECO:0000313" key="2">
    <source>
        <dbReference type="EMBL" id="MBT0652699.1"/>
    </source>
</evidence>
<comment type="caution">
    <text evidence="2">The sequence shown here is derived from an EMBL/GenBank/DDBJ whole genome shotgun (WGS) entry which is preliminary data.</text>
</comment>
<dbReference type="SUPFAM" id="SSF89447">
    <property type="entry name" value="AbrB/MazE/MraZ-like"/>
    <property type="match status" value="1"/>
</dbReference>
<feature type="domain" description="SpoVT-AbrB" evidence="1">
    <location>
        <begin position="9"/>
        <end position="54"/>
    </location>
</feature>
<dbReference type="RefSeq" id="WP_214174618.1">
    <property type="nucleotide sequence ID" value="NZ_JAHCVK010000001.1"/>
</dbReference>
<dbReference type="Proteomes" id="UP000756860">
    <property type="component" value="Unassembled WGS sequence"/>
</dbReference>
<protein>
    <submittedName>
        <fullName evidence="2">AbrB/MazE/SpoVT family DNA-binding domain-containing protein</fullName>
    </submittedName>
</protein>
<dbReference type="InterPro" id="IPR037914">
    <property type="entry name" value="SpoVT-AbrB_sf"/>
</dbReference>
<gene>
    <name evidence="2" type="ORF">KI810_06505</name>
</gene>
<name>A0ABS5SBF3_9BACT</name>
<dbReference type="NCBIfam" id="TIGR01439">
    <property type="entry name" value="lp_hng_hel_AbrB"/>
    <property type="match status" value="1"/>
</dbReference>
<dbReference type="Gene3D" id="2.10.260.10">
    <property type="match status" value="1"/>
</dbReference>
<sequence>MKAARSCVTEIRQRGQLTIPKNIREASRLEEGQEVSIIPLGDSILVTPKRLELDEARRQIRTIIRATGLAADDVLAGLEEERAALFEELYGKKTAR</sequence>
<accession>A0ABS5SBF3</accession>
<dbReference type="Pfam" id="PF04014">
    <property type="entry name" value="MazE_antitoxin"/>
    <property type="match status" value="1"/>
</dbReference>
<dbReference type="SMART" id="SM00966">
    <property type="entry name" value="SpoVT_AbrB"/>
    <property type="match status" value="1"/>
</dbReference>
<dbReference type="EMBL" id="JAHCVK010000001">
    <property type="protein sequence ID" value="MBT0652699.1"/>
    <property type="molecule type" value="Genomic_DNA"/>
</dbReference>
<keyword evidence="2" id="KW-0238">DNA-binding</keyword>